<comment type="caution">
    <text evidence="8">The sequence shown here is derived from an EMBL/GenBank/DDBJ whole genome shotgun (WGS) entry which is preliminary data.</text>
</comment>
<keyword evidence="3" id="KW-1003">Cell membrane</keyword>
<feature type="transmembrane region" description="Helical" evidence="7">
    <location>
        <begin position="387"/>
        <end position="405"/>
    </location>
</feature>
<evidence type="ECO:0000256" key="4">
    <source>
        <dbReference type="ARBA" id="ARBA00022692"/>
    </source>
</evidence>
<dbReference type="EMBL" id="BMIA01000007">
    <property type="protein sequence ID" value="GGH54527.1"/>
    <property type="molecule type" value="Genomic_DNA"/>
</dbReference>
<keyword evidence="9" id="KW-1185">Reference proteome</keyword>
<feature type="transmembrane region" description="Helical" evidence="7">
    <location>
        <begin position="49"/>
        <end position="73"/>
    </location>
</feature>
<proteinExistence type="inferred from homology"/>
<accession>A0ABQ1ZC51</accession>
<reference evidence="9" key="1">
    <citation type="journal article" date="2019" name="Int. J. Syst. Evol. Microbiol.">
        <title>The Global Catalogue of Microorganisms (GCM) 10K type strain sequencing project: providing services to taxonomists for standard genome sequencing and annotation.</title>
        <authorList>
            <consortium name="The Broad Institute Genomics Platform"/>
            <consortium name="The Broad Institute Genome Sequencing Center for Infectious Disease"/>
            <person name="Wu L."/>
            <person name="Ma J."/>
        </authorList>
    </citation>
    <scope>NUCLEOTIDE SEQUENCE [LARGE SCALE GENOMIC DNA]</scope>
    <source>
        <strain evidence="9">CGMCC 1.15288</strain>
    </source>
</reference>
<organism evidence="8 9">
    <name type="scientific">Dyadobacter endophyticus</name>
    <dbReference type="NCBI Taxonomy" id="1749036"/>
    <lineage>
        <taxon>Bacteria</taxon>
        <taxon>Pseudomonadati</taxon>
        <taxon>Bacteroidota</taxon>
        <taxon>Cytophagia</taxon>
        <taxon>Cytophagales</taxon>
        <taxon>Spirosomataceae</taxon>
        <taxon>Dyadobacter</taxon>
    </lineage>
</organism>
<keyword evidence="5 7" id="KW-1133">Transmembrane helix</keyword>
<evidence type="ECO:0000313" key="9">
    <source>
        <dbReference type="Proteomes" id="UP000600214"/>
    </source>
</evidence>
<dbReference type="InterPro" id="IPR050833">
    <property type="entry name" value="Poly_Biosynth_Transport"/>
</dbReference>
<sequence>MENINPDSFERSVFSGIRWNLIISSGGQLSSIGFNLLLSRMLGPGDFGLLAAAMAFTGLIETFGTLGSTSALTQRAVVTDRFYSAVLVVTSLLAILMMLAIGFSSSFLAAFYNKPQLQDVFLLLMWSIPFQAIEAFPLSELQRRLAFDKIAFTNILSIVVSGVVAVWLAYNGHGWIALGARLLLVQSVRTLTLCAYAWPKFRFRPALSEIKELLHFGVPQSLSQFLLVFGRKIDDILIGKWMGINALGIYSLAYSLYVWPVSNIKGRISQVIFAAFSKIQRDRTAMGSFYLKTVSLATLIGFPMIVGFSVVCDLAVPILLGDKWIQAIPILRILGFASLFEICVFPGAIYQAIGQTKSYLKIILLTRMIAASGILFALVAGYGIDGVAASIVATSLVSFLVYNHFVKKIISVGHFALIRIILKNSIPSVAMLALILMVRYFLNGRLAPLPELTLSVLAGAGAYFLLMKRYHPEILTSKGIS</sequence>
<protein>
    <submittedName>
        <fullName evidence="8">Lipopolysaccharide biosynthesis protein</fullName>
    </submittedName>
</protein>
<feature type="transmembrane region" description="Helical" evidence="7">
    <location>
        <begin position="330"/>
        <end position="350"/>
    </location>
</feature>
<feature type="transmembrane region" description="Helical" evidence="7">
    <location>
        <begin position="289"/>
        <end position="310"/>
    </location>
</feature>
<evidence type="ECO:0000256" key="2">
    <source>
        <dbReference type="ARBA" id="ARBA00007430"/>
    </source>
</evidence>
<dbReference type="Proteomes" id="UP000600214">
    <property type="component" value="Unassembled WGS sequence"/>
</dbReference>
<evidence type="ECO:0000256" key="6">
    <source>
        <dbReference type="ARBA" id="ARBA00023136"/>
    </source>
</evidence>
<dbReference type="CDD" id="cd13127">
    <property type="entry name" value="MATE_tuaB_like"/>
    <property type="match status" value="1"/>
</dbReference>
<dbReference type="PANTHER" id="PTHR30250:SF10">
    <property type="entry name" value="LIPOPOLYSACCHARIDE BIOSYNTHESIS PROTEIN WZXC"/>
    <property type="match status" value="1"/>
</dbReference>
<feature type="transmembrane region" description="Helical" evidence="7">
    <location>
        <begin position="85"/>
        <end position="108"/>
    </location>
</feature>
<feature type="transmembrane region" description="Helical" evidence="7">
    <location>
        <begin position="417"/>
        <end position="442"/>
    </location>
</feature>
<evidence type="ECO:0000256" key="1">
    <source>
        <dbReference type="ARBA" id="ARBA00004651"/>
    </source>
</evidence>
<feature type="transmembrane region" description="Helical" evidence="7">
    <location>
        <begin position="120"/>
        <end position="138"/>
    </location>
</feature>
<feature type="transmembrane region" description="Helical" evidence="7">
    <location>
        <begin position="241"/>
        <end position="259"/>
    </location>
</feature>
<keyword evidence="6 7" id="KW-0472">Membrane</keyword>
<dbReference type="RefSeq" id="WP_188939124.1">
    <property type="nucleotide sequence ID" value="NZ_BMIA01000007.1"/>
</dbReference>
<comment type="similarity">
    <text evidence="2">Belongs to the polysaccharide synthase family.</text>
</comment>
<name>A0ABQ1ZC51_9BACT</name>
<evidence type="ECO:0000256" key="3">
    <source>
        <dbReference type="ARBA" id="ARBA00022475"/>
    </source>
</evidence>
<dbReference type="Pfam" id="PF13440">
    <property type="entry name" value="Polysacc_synt_3"/>
    <property type="match status" value="1"/>
</dbReference>
<feature type="transmembrane region" description="Helical" evidence="7">
    <location>
        <begin position="448"/>
        <end position="466"/>
    </location>
</feature>
<dbReference type="PANTHER" id="PTHR30250">
    <property type="entry name" value="PST FAMILY PREDICTED COLANIC ACID TRANSPORTER"/>
    <property type="match status" value="1"/>
</dbReference>
<evidence type="ECO:0000256" key="5">
    <source>
        <dbReference type="ARBA" id="ARBA00022989"/>
    </source>
</evidence>
<feature type="transmembrane region" description="Helical" evidence="7">
    <location>
        <begin position="150"/>
        <end position="170"/>
    </location>
</feature>
<evidence type="ECO:0000256" key="7">
    <source>
        <dbReference type="SAM" id="Phobius"/>
    </source>
</evidence>
<feature type="transmembrane region" description="Helical" evidence="7">
    <location>
        <begin position="21"/>
        <end position="43"/>
    </location>
</feature>
<keyword evidence="4 7" id="KW-0812">Transmembrane</keyword>
<evidence type="ECO:0000313" key="8">
    <source>
        <dbReference type="EMBL" id="GGH54527.1"/>
    </source>
</evidence>
<feature type="transmembrane region" description="Helical" evidence="7">
    <location>
        <begin position="362"/>
        <end position="381"/>
    </location>
</feature>
<gene>
    <name evidence="8" type="ORF">GCM10007423_61140</name>
</gene>
<comment type="subcellular location">
    <subcellularLocation>
        <location evidence="1">Cell membrane</location>
        <topology evidence="1">Multi-pass membrane protein</topology>
    </subcellularLocation>
</comment>